<dbReference type="Gene3D" id="2.30.30.40">
    <property type="entry name" value="SH3 Domains"/>
    <property type="match status" value="1"/>
</dbReference>
<dbReference type="SMART" id="SM00387">
    <property type="entry name" value="HATPase_c"/>
    <property type="match status" value="1"/>
</dbReference>
<keyword evidence="14" id="KW-1185">Reference proteome</keyword>
<dbReference type="InterPro" id="IPR011006">
    <property type="entry name" value="CheY-like_superfamily"/>
</dbReference>
<reference evidence="13 14" key="1">
    <citation type="submission" date="2019-12" db="EMBL/GenBank/DDBJ databases">
        <title>Comparative genomics gives insights into the taxonomy of the Azoarcus-Aromatoleum group and reveals separate origins of nif in the plant-associated Azoarcus and non-plant-associated Aromatoleum sub-groups.</title>
        <authorList>
            <person name="Lafos M."/>
            <person name="Maluk M."/>
            <person name="Batista M."/>
            <person name="Junghare M."/>
            <person name="Carmona M."/>
            <person name="Faoro H."/>
            <person name="Cruz L.M."/>
            <person name="Battistoni F."/>
            <person name="De Souza E."/>
            <person name="Pedrosa F."/>
            <person name="Chen W.-M."/>
            <person name="Poole P.S."/>
            <person name="Dixon R.A."/>
            <person name="James E.K."/>
        </authorList>
    </citation>
    <scope>NUCLEOTIDE SEQUENCE [LARGE SCALE GENOMIC DNA]</scope>
    <source>
        <strain evidence="13 14">22Lin</strain>
    </source>
</reference>
<evidence type="ECO:0000313" key="14">
    <source>
        <dbReference type="Proteomes" id="UP000648984"/>
    </source>
</evidence>
<dbReference type="Pfam" id="PF01584">
    <property type="entry name" value="CheW"/>
    <property type="match status" value="1"/>
</dbReference>
<dbReference type="PROSITE" id="PS50109">
    <property type="entry name" value="HIS_KIN"/>
    <property type="match status" value="1"/>
</dbReference>
<dbReference type="SUPFAM" id="SSF55874">
    <property type="entry name" value="ATPase domain of HSP90 chaperone/DNA topoisomerase II/histidine kinase"/>
    <property type="match status" value="1"/>
</dbReference>
<dbReference type="SUPFAM" id="SSF47226">
    <property type="entry name" value="Histidine-containing phosphotransfer domain, HPT domain"/>
    <property type="match status" value="1"/>
</dbReference>
<feature type="domain" description="Histidine kinase" evidence="9">
    <location>
        <begin position="336"/>
        <end position="474"/>
    </location>
</feature>
<dbReference type="InterPro" id="IPR008207">
    <property type="entry name" value="Sig_transdc_His_kin_Hpt_dom"/>
</dbReference>
<dbReference type="InterPro" id="IPR002545">
    <property type="entry name" value="CheW-lke_dom"/>
</dbReference>
<dbReference type="PANTHER" id="PTHR43395">
    <property type="entry name" value="SENSOR HISTIDINE KINASE CHEA"/>
    <property type="match status" value="1"/>
</dbReference>
<dbReference type="InterPro" id="IPR036641">
    <property type="entry name" value="HPT_dom_sf"/>
</dbReference>
<dbReference type="CDD" id="cd00088">
    <property type="entry name" value="HPT"/>
    <property type="match status" value="1"/>
</dbReference>
<evidence type="ECO:0000259" key="10">
    <source>
        <dbReference type="PROSITE" id="PS50110"/>
    </source>
</evidence>
<dbReference type="InterPro" id="IPR004358">
    <property type="entry name" value="Sig_transdc_His_kin-like_C"/>
</dbReference>
<dbReference type="InterPro" id="IPR051315">
    <property type="entry name" value="Bact_Chemotaxis_CheA"/>
</dbReference>
<gene>
    <name evidence="13" type="ORF">GPA25_19465</name>
</gene>
<dbReference type="InterPro" id="IPR036061">
    <property type="entry name" value="CheW-like_dom_sf"/>
</dbReference>
<dbReference type="Pfam" id="PF01627">
    <property type="entry name" value="Hpt"/>
    <property type="match status" value="1"/>
</dbReference>
<feature type="modified residue" description="4-aspartylphosphate" evidence="8">
    <location>
        <position position="681"/>
    </location>
</feature>
<dbReference type="PANTHER" id="PTHR43395:SF1">
    <property type="entry name" value="CHEMOTAXIS PROTEIN CHEA"/>
    <property type="match status" value="1"/>
</dbReference>
<protein>
    <recommendedName>
        <fullName evidence="2">histidine kinase</fullName>
        <ecNumber evidence="2">2.7.13.3</ecNumber>
    </recommendedName>
</protein>
<keyword evidence="3 8" id="KW-0597">Phosphoprotein</keyword>
<organism evidence="13 14">
    <name type="scientific">Aromatoleum diolicum</name>
    <dbReference type="NCBI Taxonomy" id="75796"/>
    <lineage>
        <taxon>Bacteria</taxon>
        <taxon>Pseudomonadati</taxon>
        <taxon>Pseudomonadota</taxon>
        <taxon>Betaproteobacteria</taxon>
        <taxon>Rhodocyclales</taxon>
        <taxon>Rhodocyclaceae</taxon>
        <taxon>Aromatoleum</taxon>
    </lineage>
</organism>
<dbReference type="SUPFAM" id="SSF50341">
    <property type="entry name" value="CheW-like"/>
    <property type="match status" value="1"/>
</dbReference>
<dbReference type="SMART" id="SM00260">
    <property type="entry name" value="CheW"/>
    <property type="match status" value="1"/>
</dbReference>
<comment type="caution">
    <text evidence="13">The sequence shown here is derived from an EMBL/GenBank/DDBJ whole genome shotgun (WGS) entry which is preliminary data.</text>
</comment>
<keyword evidence="6" id="KW-0902">Two-component regulatory system</keyword>
<dbReference type="Gene3D" id="1.20.120.160">
    <property type="entry name" value="HPT domain"/>
    <property type="match status" value="1"/>
</dbReference>
<dbReference type="EC" id="2.7.13.3" evidence="2"/>
<dbReference type="InterPro" id="IPR036890">
    <property type="entry name" value="HATPase_C_sf"/>
</dbReference>
<dbReference type="PRINTS" id="PR00344">
    <property type="entry name" value="BCTRLSENSOR"/>
</dbReference>
<evidence type="ECO:0000256" key="6">
    <source>
        <dbReference type="ARBA" id="ARBA00023012"/>
    </source>
</evidence>
<dbReference type="Pfam" id="PF02518">
    <property type="entry name" value="HATPase_c"/>
    <property type="match status" value="1"/>
</dbReference>
<dbReference type="EMBL" id="WTVQ01000044">
    <property type="protein sequence ID" value="NMG76935.1"/>
    <property type="molecule type" value="Genomic_DNA"/>
</dbReference>
<dbReference type="Gene3D" id="3.30.565.10">
    <property type="entry name" value="Histidine kinase-like ATPase, C-terminal domain"/>
    <property type="match status" value="1"/>
</dbReference>
<feature type="domain" description="CheW-like" evidence="11">
    <location>
        <begin position="476"/>
        <end position="610"/>
    </location>
</feature>
<evidence type="ECO:0000259" key="12">
    <source>
        <dbReference type="PROSITE" id="PS50894"/>
    </source>
</evidence>
<dbReference type="InterPro" id="IPR005467">
    <property type="entry name" value="His_kinase_dom"/>
</dbReference>
<evidence type="ECO:0000256" key="7">
    <source>
        <dbReference type="PROSITE-ProRule" id="PRU00110"/>
    </source>
</evidence>
<dbReference type="CDD" id="cd19924">
    <property type="entry name" value="REC_CheV-like"/>
    <property type="match status" value="1"/>
</dbReference>
<keyword evidence="4" id="KW-0808">Transferase</keyword>
<feature type="domain" description="HPt" evidence="12">
    <location>
        <begin position="4"/>
        <end position="111"/>
    </location>
</feature>
<dbReference type="Gene3D" id="3.40.50.2300">
    <property type="match status" value="1"/>
</dbReference>
<evidence type="ECO:0000256" key="8">
    <source>
        <dbReference type="PROSITE-ProRule" id="PRU00169"/>
    </source>
</evidence>
<dbReference type="SMART" id="SM00073">
    <property type="entry name" value="HPT"/>
    <property type="match status" value="1"/>
</dbReference>
<dbReference type="InterPro" id="IPR001789">
    <property type="entry name" value="Sig_transdc_resp-reg_receiver"/>
</dbReference>
<accession>A0ABX1QG23</accession>
<name>A0ABX1QG23_9RHOO</name>
<dbReference type="Pfam" id="PF00072">
    <property type="entry name" value="Response_reg"/>
    <property type="match status" value="1"/>
</dbReference>
<evidence type="ECO:0000256" key="2">
    <source>
        <dbReference type="ARBA" id="ARBA00012438"/>
    </source>
</evidence>
<dbReference type="PROSITE" id="PS50894">
    <property type="entry name" value="HPT"/>
    <property type="match status" value="1"/>
</dbReference>
<evidence type="ECO:0000313" key="13">
    <source>
        <dbReference type="EMBL" id="NMG76935.1"/>
    </source>
</evidence>
<dbReference type="RefSeq" id="WP_169262068.1">
    <property type="nucleotide sequence ID" value="NZ_WTVQ01000044.1"/>
</dbReference>
<evidence type="ECO:0000259" key="11">
    <source>
        <dbReference type="PROSITE" id="PS50851"/>
    </source>
</evidence>
<proteinExistence type="predicted"/>
<evidence type="ECO:0000256" key="4">
    <source>
        <dbReference type="ARBA" id="ARBA00022679"/>
    </source>
</evidence>
<evidence type="ECO:0000259" key="9">
    <source>
        <dbReference type="PROSITE" id="PS50109"/>
    </source>
</evidence>
<dbReference type="Proteomes" id="UP000648984">
    <property type="component" value="Unassembled WGS sequence"/>
</dbReference>
<evidence type="ECO:0000256" key="3">
    <source>
        <dbReference type="ARBA" id="ARBA00022553"/>
    </source>
</evidence>
<sequence length="754" mass="82459">MSHGDLSQMSMQELFRQEAESQTQVLTSGLLELENDAAAADQLEACMRAAHSLKGAARIVGIHAGVDVAHAMEDCFVAAQRGDIRLGKEHIDLLLRGGDLLLHLGNLPEAEISRPTAESPLAVTTFLTELKGLLDNGEVAEALADADSLPAAGESEVLADHVEPLTAFADARESAERVLRVRAENLNRLLGLTGESLVESRWLKPFSESLLRLKRLHSDTSAALDELRAALTGQVLDECSAAALADLQQRIIASRHLLSERLVELDMFDSRSTNLAQRLYNEALACRMRPFADGIRSFPRMVRDLGHALGKQVRLDIVGKATQVDRDILEKLDAPLGHLLRNAIDHGIESAVERLAASKPAEGVITLEARHSAGMLQIIVTDDGRGIDLDLLRQTVIERNHVNSETAHKLSDAELLAFVFLPGFTLRDTVTEVSGRGVGLDVVQDMVKRVRGTVRVVPQLGHGTRFLMQLPLTLSVVRTLLAEIDGEPYAFPLAYIVRTLMLPREQIELIEGRQHFNFDGRAVGLVNACQLLGGGEPKLAGNELPVIVVSDGGNSYGLVADRFLGERALVVQPLDVRFGKVQDIAAGALMEDGSPVLIVDVEDLVRSVEKLVIAGHLSLVQRSVTTDRKRKRVLVVDDSLTVRELERKLLSHAGYEVEVAVDGMDGWNAARTGHFDLMVSDIDMPRMDGIELVTLIKKDPNLKYLPVMIVSYKDREEDRRRGLEAGADYYLTKGSFHDETLLAAVVDMIGEAEA</sequence>
<dbReference type="SMART" id="SM00448">
    <property type="entry name" value="REC"/>
    <property type="match status" value="1"/>
</dbReference>
<feature type="domain" description="Response regulatory" evidence="10">
    <location>
        <begin position="632"/>
        <end position="748"/>
    </location>
</feature>
<dbReference type="SUPFAM" id="SSF52172">
    <property type="entry name" value="CheY-like"/>
    <property type="match status" value="1"/>
</dbReference>
<dbReference type="InterPro" id="IPR003594">
    <property type="entry name" value="HATPase_dom"/>
</dbReference>
<comment type="catalytic activity">
    <reaction evidence="1">
        <text>ATP + protein L-histidine = ADP + protein N-phospho-L-histidine.</text>
        <dbReference type="EC" id="2.7.13.3"/>
    </reaction>
</comment>
<dbReference type="PROSITE" id="PS50851">
    <property type="entry name" value="CHEW"/>
    <property type="match status" value="1"/>
</dbReference>
<evidence type="ECO:0000256" key="5">
    <source>
        <dbReference type="ARBA" id="ARBA00022777"/>
    </source>
</evidence>
<evidence type="ECO:0000256" key="1">
    <source>
        <dbReference type="ARBA" id="ARBA00000085"/>
    </source>
</evidence>
<keyword evidence="5" id="KW-0418">Kinase</keyword>
<dbReference type="PROSITE" id="PS50110">
    <property type="entry name" value="RESPONSE_REGULATORY"/>
    <property type="match status" value="1"/>
</dbReference>
<feature type="modified residue" description="Phosphohistidine" evidence="7">
    <location>
        <position position="51"/>
    </location>
</feature>